<keyword evidence="1" id="KW-0067">ATP-binding</keyword>
<keyword evidence="1" id="KW-0234">DNA repair</keyword>
<dbReference type="EMBL" id="KN837114">
    <property type="protein sequence ID" value="KIJ44964.1"/>
    <property type="molecule type" value="Genomic_DNA"/>
</dbReference>
<feature type="domain" description="DNA helicase Pif1-like DEAD-box helicase" evidence="2">
    <location>
        <begin position="46"/>
        <end position="126"/>
    </location>
</feature>
<dbReference type="AlphaFoldDB" id="A0A0C9VD92"/>
<dbReference type="Gene3D" id="3.40.50.300">
    <property type="entry name" value="P-loop containing nucleotide triphosphate hydrolases"/>
    <property type="match status" value="1"/>
</dbReference>
<keyword evidence="1" id="KW-0227">DNA damage</keyword>
<evidence type="ECO:0000313" key="3">
    <source>
        <dbReference type="EMBL" id="KIJ44964.1"/>
    </source>
</evidence>
<organism evidence="3 4">
    <name type="scientific">Sphaerobolus stellatus (strain SS14)</name>
    <dbReference type="NCBI Taxonomy" id="990650"/>
    <lineage>
        <taxon>Eukaryota</taxon>
        <taxon>Fungi</taxon>
        <taxon>Dikarya</taxon>
        <taxon>Basidiomycota</taxon>
        <taxon>Agaricomycotina</taxon>
        <taxon>Agaricomycetes</taxon>
        <taxon>Phallomycetidae</taxon>
        <taxon>Geastrales</taxon>
        <taxon>Sphaerobolaceae</taxon>
        <taxon>Sphaerobolus</taxon>
    </lineage>
</organism>
<dbReference type="GO" id="GO:0000723">
    <property type="term" value="P:telomere maintenance"/>
    <property type="evidence" value="ECO:0007669"/>
    <property type="project" value="InterPro"/>
</dbReference>
<gene>
    <name evidence="3" type="ORF">M422DRAFT_251591</name>
</gene>
<keyword evidence="1" id="KW-0233">DNA recombination</keyword>
<dbReference type="GO" id="GO:0005524">
    <property type="term" value="F:ATP binding"/>
    <property type="evidence" value="ECO:0007669"/>
    <property type="project" value="UniProtKB-KW"/>
</dbReference>
<comment type="cofactor">
    <cofactor evidence="1">
        <name>Mg(2+)</name>
        <dbReference type="ChEBI" id="CHEBI:18420"/>
    </cofactor>
</comment>
<dbReference type="GO" id="GO:0006310">
    <property type="term" value="P:DNA recombination"/>
    <property type="evidence" value="ECO:0007669"/>
    <property type="project" value="UniProtKB-KW"/>
</dbReference>
<keyword evidence="1" id="KW-0547">Nucleotide-binding</keyword>
<evidence type="ECO:0000313" key="4">
    <source>
        <dbReference type="Proteomes" id="UP000054279"/>
    </source>
</evidence>
<dbReference type="InterPro" id="IPR027417">
    <property type="entry name" value="P-loop_NTPase"/>
</dbReference>
<dbReference type="GO" id="GO:0006281">
    <property type="term" value="P:DNA repair"/>
    <property type="evidence" value="ECO:0007669"/>
    <property type="project" value="UniProtKB-KW"/>
</dbReference>
<reference evidence="3 4" key="1">
    <citation type="submission" date="2014-06" db="EMBL/GenBank/DDBJ databases">
        <title>Evolutionary Origins and Diversification of the Mycorrhizal Mutualists.</title>
        <authorList>
            <consortium name="DOE Joint Genome Institute"/>
            <consortium name="Mycorrhizal Genomics Consortium"/>
            <person name="Kohler A."/>
            <person name="Kuo A."/>
            <person name="Nagy L.G."/>
            <person name="Floudas D."/>
            <person name="Copeland A."/>
            <person name="Barry K.W."/>
            <person name="Cichocki N."/>
            <person name="Veneault-Fourrey C."/>
            <person name="LaButti K."/>
            <person name="Lindquist E.A."/>
            <person name="Lipzen A."/>
            <person name="Lundell T."/>
            <person name="Morin E."/>
            <person name="Murat C."/>
            <person name="Riley R."/>
            <person name="Ohm R."/>
            <person name="Sun H."/>
            <person name="Tunlid A."/>
            <person name="Henrissat B."/>
            <person name="Grigoriev I.V."/>
            <person name="Hibbett D.S."/>
            <person name="Martin F."/>
        </authorList>
    </citation>
    <scope>NUCLEOTIDE SEQUENCE [LARGE SCALE GENOMIC DNA]</scope>
    <source>
        <strain evidence="3 4">SS14</strain>
    </source>
</reference>
<name>A0A0C9VD92_SPHS4</name>
<evidence type="ECO:0000256" key="1">
    <source>
        <dbReference type="RuleBase" id="RU363044"/>
    </source>
</evidence>
<comment type="similarity">
    <text evidence="1">Belongs to the helicase family.</text>
</comment>
<dbReference type="GO" id="GO:0043139">
    <property type="term" value="F:5'-3' DNA helicase activity"/>
    <property type="evidence" value="ECO:0007669"/>
    <property type="project" value="UniProtKB-EC"/>
</dbReference>
<sequence length="143" mass="16316">MISLDFGLPKLPRMEPHWNEVIQEQNAFHWCQDELRDSAMPKSASMNEEQTQYFTTITNQITNCGPLQPIQPIFIEGKPGHGPLLDAIVTFLRGQDHIVLVVTSTGLAASLYEHDQTAHSMFKIPAIDVHYYPHYVIKLKLIF</sequence>
<evidence type="ECO:0000259" key="2">
    <source>
        <dbReference type="Pfam" id="PF05970"/>
    </source>
</evidence>
<dbReference type="GO" id="GO:0016887">
    <property type="term" value="F:ATP hydrolysis activity"/>
    <property type="evidence" value="ECO:0007669"/>
    <property type="project" value="RHEA"/>
</dbReference>
<keyword evidence="1" id="KW-0347">Helicase</keyword>
<proteinExistence type="inferred from homology"/>
<accession>A0A0C9VD92</accession>
<keyword evidence="1" id="KW-0378">Hydrolase</keyword>
<dbReference type="Pfam" id="PF05970">
    <property type="entry name" value="PIF1"/>
    <property type="match status" value="1"/>
</dbReference>
<dbReference type="InterPro" id="IPR010285">
    <property type="entry name" value="DNA_helicase_pif1-like_DEAD"/>
</dbReference>
<protein>
    <recommendedName>
        <fullName evidence="1">ATP-dependent DNA helicase</fullName>
        <ecNumber evidence="1">5.6.2.3</ecNumber>
    </recommendedName>
</protein>
<dbReference type="Proteomes" id="UP000054279">
    <property type="component" value="Unassembled WGS sequence"/>
</dbReference>
<dbReference type="EC" id="5.6.2.3" evidence="1"/>
<keyword evidence="4" id="KW-1185">Reference proteome</keyword>
<dbReference type="HOGENOM" id="CLU_1807462_0_0_1"/>
<comment type="catalytic activity">
    <reaction evidence="1">
        <text>ATP + H2O = ADP + phosphate + H(+)</text>
        <dbReference type="Rhea" id="RHEA:13065"/>
        <dbReference type="ChEBI" id="CHEBI:15377"/>
        <dbReference type="ChEBI" id="CHEBI:15378"/>
        <dbReference type="ChEBI" id="CHEBI:30616"/>
        <dbReference type="ChEBI" id="CHEBI:43474"/>
        <dbReference type="ChEBI" id="CHEBI:456216"/>
        <dbReference type="EC" id="5.6.2.3"/>
    </reaction>
</comment>